<dbReference type="AlphaFoldDB" id="A0AAN8G354"/>
<evidence type="ECO:0000313" key="1">
    <source>
        <dbReference type="EMBL" id="KAK6165100.1"/>
    </source>
</evidence>
<keyword evidence="2" id="KW-1185">Reference proteome</keyword>
<name>A0AAN8G354_PATCE</name>
<dbReference type="Proteomes" id="UP001347796">
    <property type="component" value="Unassembled WGS sequence"/>
</dbReference>
<comment type="caution">
    <text evidence="1">The sequence shown here is derived from an EMBL/GenBank/DDBJ whole genome shotgun (WGS) entry which is preliminary data.</text>
</comment>
<proteinExistence type="predicted"/>
<evidence type="ECO:0000313" key="2">
    <source>
        <dbReference type="Proteomes" id="UP001347796"/>
    </source>
</evidence>
<protein>
    <submittedName>
        <fullName evidence="1">Uncharacterized protein</fullName>
    </submittedName>
</protein>
<accession>A0AAN8G354</accession>
<dbReference type="PANTHER" id="PTHR46880:SF5">
    <property type="entry name" value="DUF4371 DOMAIN-CONTAINING PROTEIN"/>
    <property type="match status" value="1"/>
</dbReference>
<gene>
    <name evidence="1" type="ORF">SNE40_023659</name>
</gene>
<dbReference type="EMBL" id="JAZGQO010000028">
    <property type="protein sequence ID" value="KAK6165100.1"/>
    <property type="molecule type" value="Genomic_DNA"/>
</dbReference>
<dbReference type="PANTHER" id="PTHR46880">
    <property type="entry name" value="RAS-ASSOCIATING DOMAIN-CONTAINING PROTEIN"/>
    <property type="match status" value="1"/>
</dbReference>
<organism evidence="1 2">
    <name type="scientific">Patella caerulea</name>
    <name type="common">Rayed Mediterranean limpet</name>
    <dbReference type="NCBI Taxonomy" id="87958"/>
    <lineage>
        <taxon>Eukaryota</taxon>
        <taxon>Metazoa</taxon>
        <taxon>Spiralia</taxon>
        <taxon>Lophotrochozoa</taxon>
        <taxon>Mollusca</taxon>
        <taxon>Gastropoda</taxon>
        <taxon>Patellogastropoda</taxon>
        <taxon>Patelloidea</taxon>
        <taxon>Patellidae</taxon>
        <taxon>Patella</taxon>
    </lineage>
</organism>
<sequence>MNNLEITGSSANAETIVAKVIEELKLKKLNIKNLVGIGTDGASVMTGKKNGVIVKLRKHSPALIGLHCSAHRLSLAASQAANSVEQVKAYSKTSNSVFHYFSNSALRSNRLRYIYRMF</sequence>
<reference evidence="1 2" key="1">
    <citation type="submission" date="2024-01" db="EMBL/GenBank/DDBJ databases">
        <title>The genome of the rayed Mediterranean limpet Patella caerulea (Linnaeus, 1758).</title>
        <authorList>
            <person name="Anh-Thu Weber A."/>
            <person name="Halstead-Nussloch G."/>
        </authorList>
    </citation>
    <scope>NUCLEOTIDE SEQUENCE [LARGE SCALE GENOMIC DNA]</scope>
    <source>
        <strain evidence="1">AATW-2023a</strain>
        <tissue evidence="1">Whole specimen</tissue>
    </source>
</reference>